<sequence length="122" mass="13452">MEGDETSAQLVESAAPRVQRKEREKPELLVESPDRRRRIVKDSGESTCCSTLPNASSHEELDGYHEGGSIPTLSNLKDAMKAEQTIPSHSGTARRKRRLESRSQFADTALIRLSPCGFGAKN</sequence>
<organism evidence="2 3">
    <name type="scientific">Gossypium barbadense</name>
    <name type="common">Sea Island cotton</name>
    <name type="synonym">Hibiscus barbadensis</name>
    <dbReference type="NCBI Taxonomy" id="3634"/>
    <lineage>
        <taxon>Eukaryota</taxon>
        <taxon>Viridiplantae</taxon>
        <taxon>Streptophyta</taxon>
        <taxon>Embryophyta</taxon>
        <taxon>Tracheophyta</taxon>
        <taxon>Spermatophyta</taxon>
        <taxon>Magnoliopsida</taxon>
        <taxon>eudicotyledons</taxon>
        <taxon>Gunneridae</taxon>
        <taxon>Pentapetalae</taxon>
        <taxon>rosids</taxon>
        <taxon>malvids</taxon>
        <taxon>Malvales</taxon>
        <taxon>Malvaceae</taxon>
        <taxon>Malvoideae</taxon>
        <taxon>Gossypium</taxon>
    </lineage>
</organism>
<proteinExistence type="predicted"/>
<feature type="region of interest" description="Disordered" evidence="1">
    <location>
        <begin position="84"/>
        <end position="104"/>
    </location>
</feature>
<evidence type="ECO:0000313" key="3">
    <source>
        <dbReference type="Proteomes" id="UP000239757"/>
    </source>
</evidence>
<evidence type="ECO:0000256" key="1">
    <source>
        <dbReference type="SAM" id="MobiDB-lite"/>
    </source>
</evidence>
<dbReference type="OrthoDB" id="1726319at2759"/>
<accession>A0A2P5X4U6</accession>
<dbReference type="Proteomes" id="UP000239757">
    <property type="component" value="Unassembled WGS sequence"/>
</dbReference>
<protein>
    <submittedName>
        <fullName evidence="2">Uncharacterized protein</fullName>
    </submittedName>
</protein>
<gene>
    <name evidence="2" type="ORF">GOBAR_AA22312</name>
</gene>
<evidence type="ECO:0000313" key="2">
    <source>
        <dbReference type="EMBL" id="PPR98360.1"/>
    </source>
</evidence>
<feature type="region of interest" description="Disordered" evidence="1">
    <location>
        <begin position="41"/>
        <end position="69"/>
    </location>
</feature>
<feature type="region of interest" description="Disordered" evidence="1">
    <location>
        <begin position="1"/>
        <end position="27"/>
    </location>
</feature>
<name>A0A2P5X4U6_GOSBA</name>
<dbReference type="AlphaFoldDB" id="A0A2P5X4U6"/>
<feature type="compositionally biased region" description="Polar residues" evidence="1">
    <location>
        <begin position="45"/>
        <end position="56"/>
    </location>
</feature>
<reference evidence="2 3" key="1">
    <citation type="submission" date="2015-01" db="EMBL/GenBank/DDBJ databases">
        <title>Genome of allotetraploid Gossypium barbadense reveals genomic plasticity and fiber elongation in cotton evolution.</title>
        <authorList>
            <person name="Chen X."/>
            <person name="Liu X."/>
            <person name="Zhao B."/>
            <person name="Zheng H."/>
            <person name="Hu Y."/>
            <person name="Lu G."/>
            <person name="Yang C."/>
            <person name="Chen J."/>
            <person name="Shan C."/>
            <person name="Zhang L."/>
            <person name="Zhou Y."/>
            <person name="Wang L."/>
            <person name="Guo W."/>
            <person name="Bai Y."/>
            <person name="Ruan J."/>
            <person name="Shangguan X."/>
            <person name="Mao Y."/>
            <person name="Jiang J."/>
            <person name="Zhu Y."/>
            <person name="Lei J."/>
            <person name="Kang H."/>
            <person name="Chen S."/>
            <person name="He X."/>
            <person name="Wang R."/>
            <person name="Wang Y."/>
            <person name="Chen J."/>
            <person name="Wang L."/>
            <person name="Yu S."/>
            <person name="Wang B."/>
            <person name="Wei J."/>
            <person name="Song S."/>
            <person name="Lu X."/>
            <person name="Gao Z."/>
            <person name="Gu W."/>
            <person name="Deng X."/>
            <person name="Ma D."/>
            <person name="Wang S."/>
            <person name="Liang W."/>
            <person name="Fang L."/>
            <person name="Cai C."/>
            <person name="Zhu X."/>
            <person name="Zhou B."/>
            <person name="Zhang Y."/>
            <person name="Chen Z."/>
            <person name="Xu S."/>
            <person name="Zhu R."/>
            <person name="Wang S."/>
            <person name="Zhang T."/>
            <person name="Zhao G."/>
        </authorList>
    </citation>
    <scope>NUCLEOTIDE SEQUENCE [LARGE SCALE GENOMIC DNA]</scope>
    <source>
        <strain evidence="3">cv. Xinhai21</strain>
        <tissue evidence="2">Leaf</tissue>
    </source>
</reference>
<feature type="compositionally biased region" description="Polar residues" evidence="1">
    <location>
        <begin position="1"/>
        <end position="10"/>
    </location>
</feature>
<dbReference type="EMBL" id="KZ665661">
    <property type="protein sequence ID" value="PPR98360.1"/>
    <property type="molecule type" value="Genomic_DNA"/>
</dbReference>